<dbReference type="EMBL" id="CP055903">
    <property type="protein sequence ID" value="QKX64645.1"/>
    <property type="molecule type" value="Genomic_DNA"/>
</dbReference>
<dbReference type="GO" id="GO:0030479">
    <property type="term" value="C:actin cortical patch"/>
    <property type="evidence" value="ECO:0007669"/>
    <property type="project" value="UniProtKB-ARBA"/>
</dbReference>
<dbReference type="PROSITE" id="PS00678">
    <property type="entry name" value="WD_REPEATS_1"/>
    <property type="match status" value="1"/>
</dbReference>
<dbReference type="PANTHER" id="PTHR10856">
    <property type="entry name" value="CORONIN"/>
    <property type="match status" value="1"/>
</dbReference>
<dbReference type="Pfam" id="PF00400">
    <property type="entry name" value="WD40"/>
    <property type="match status" value="3"/>
</dbReference>
<evidence type="ECO:0000256" key="5">
    <source>
        <dbReference type="ARBA" id="ARBA00023054"/>
    </source>
</evidence>
<proteinExistence type="inferred from homology"/>
<dbReference type="FunFam" id="2.130.10.10:FF:000197">
    <property type="entry name" value="Coronin"/>
    <property type="match status" value="1"/>
</dbReference>
<dbReference type="PROSITE" id="PS50082">
    <property type="entry name" value="WD_REPEATS_2"/>
    <property type="match status" value="3"/>
</dbReference>
<feature type="domain" description="DUF1899" evidence="11">
    <location>
        <begin position="4"/>
        <end position="68"/>
    </location>
</feature>
<dbReference type="SMART" id="SM01166">
    <property type="entry name" value="DUF1899"/>
    <property type="match status" value="1"/>
</dbReference>
<dbReference type="InterPro" id="IPR001680">
    <property type="entry name" value="WD40_rpt"/>
</dbReference>
<dbReference type="KEGG" id="trg:TRUGW13939_11821"/>
<feature type="compositionally biased region" description="Polar residues" evidence="10">
    <location>
        <begin position="407"/>
        <end position="421"/>
    </location>
</feature>
<accession>A0A7H8RGH5</accession>
<dbReference type="SMART" id="SM01167">
    <property type="entry name" value="DUF1900"/>
    <property type="match status" value="1"/>
</dbReference>
<keyword evidence="3 8" id="KW-0853">WD repeat</keyword>
<sequence>MSGRFVRSSKYRHVFGQPTRREQCYDNLRVSRNAWDTNLLKVNPQYLAVNWETGGGGAFAVIPLEERGKVPEKIPLFRGHTAAVLDTDWNPFNDSLIASGSDDGKVFLWRVPDDFTVRPDVEFDAIQDISPVGKLSGHPRKVGQVLFNPAAENVLATASGDFTIKIWDIEAGAPKFTLKLGDVVQSQSWSANGSLLVTTSRDKKFRIWDVRQERPAIETAGHSGAKNSRAVWMGEHDRIATTGFSKMSDRQLALWDVRAAREPSSGFKTLDSISGVCVPFWDDGTQCLYLAGKGDGNIRYFEYENDKFEFLSEYKSGDPQRGLAFMPKRGVNIHQNEVVRIYKSVADTYVEPISFIVPRRSETFQDDIYPPAFGLKPAMTTSEWLDGKEAIPPKISLEGIYEGTGLQEVTPSQAKPTSTISAPAPQPAEPAQPVKAAEPVRSEPTPVVRPAPSMKDQGASMAAMVDKFADDDQEKEDVDDASSFEEVSNPVERVPASPVKATAPVRQVPIIKETPPPVESAPSPVTETPAKSSPTSSDSVKDDIAEIKALIAQQTKTIASQAEHVQNLTAEIESLKSKLDG</sequence>
<feature type="region of interest" description="Disordered" evidence="10">
    <location>
        <begin position="471"/>
        <end position="540"/>
    </location>
</feature>
<dbReference type="GO" id="GO:0007015">
    <property type="term" value="P:actin filament organization"/>
    <property type="evidence" value="ECO:0007669"/>
    <property type="project" value="TreeGrafter"/>
</dbReference>
<evidence type="ECO:0000256" key="1">
    <source>
        <dbReference type="ARBA" id="ARBA00009482"/>
    </source>
</evidence>
<comment type="similarity">
    <text evidence="1 9">Belongs to the WD repeat coronin family.</text>
</comment>
<feature type="compositionally biased region" description="Acidic residues" evidence="10">
    <location>
        <begin position="471"/>
        <end position="483"/>
    </location>
</feature>
<organism evidence="12 13">
    <name type="scientific">Talaromyces rugulosus</name>
    <name type="common">Penicillium rugulosum</name>
    <dbReference type="NCBI Taxonomy" id="121627"/>
    <lineage>
        <taxon>Eukaryota</taxon>
        <taxon>Fungi</taxon>
        <taxon>Dikarya</taxon>
        <taxon>Ascomycota</taxon>
        <taxon>Pezizomycotina</taxon>
        <taxon>Eurotiomycetes</taxon>
        <taxon>Eurotiomycetidae</taxon>
        <taxon>Eurotiales</taxon>
        <taxon>Trichocomaceae</taxon>
        <taxon>Talaromyces</taxon>
        <taxon>Talaromyces sect. Islandici</taxon>
    </lineage>
</organism>
<keyword evidence="2" id="KW-0597">Phosphoprotein</keyword>
<dbReference type="PANTHER" id="PTHR10856:SF0">
    <property type="entry name" value="CORONIN"/>
    <property type="match status" value="1"/>
</dbReference>
<feature type="repeat" description="WD" evidence="8">
    <location>
        <begin position="135"/>
        <end position="177"/>
    </location>
</feature>
<feature type="compositionally biased region" description="Polar residues" evidence="10">
    <location>
        <begin position="523"/>
        <end position="538"/>
    </location>
</feature>
<keyword evidence="6" id="KW-0009">Actin-binding</keyword>
<evidence type="ECO:0000256" key="9">
    <source>
        <dbReference type="RuleBase" id="RU280818"/>
    </source>
</evidence>
<name>A0A7H8RGH5_TALRU</name>
<feature type="repeat" description="WD" evidence="8">
    <location>
        <begin position="77"/>
        <end position="111"/>
    </location>
</feature>
<dbReference type="Gene3D" id="2.130.10.10">
    <property type="entry name" value="YVTN repeat-like/Quinoprotein amine dehydrogenase"/>
    <property type="match status" value="1"/>
</dbReference>
<dbReference type="InterPro" id="IPR015505">
    <property type="entry name" value="Coronin"/>
</dbReference>
<dbReference type="InterPro" id="IPR015048">
    <property type="entry name" value="DUF1899"/>
</dbReference>
<dbReference type="InterPro" id="IPR020472">
    <property type="entry name" value="WD40_PAC1"/>
</dbReference>
<evidence type="ECO:0000256" key="7">
    <source>
        <dbReference type="ARBA" id="ARBA00062568"/>
    </source>
</evidence>
<dbReference type="SMART" id="SM00320">
    <property type="entry name" value="WD40"/>
    <property type="match status" value="3"/>
</dbReference>
<feature type="region of interest" description="Disordered" evidence="10">
    <location>
        <begin position="407"/>
        <end position="457"/>
    </location>
</feature>
<evidence type="ECO:0000256" key="10">
    <source>
        <dbReference type="SAM" id="MobiDB-lite"/>
    </source>
</evidence>
<keyword evidence="4 9" id="KW-0677">Repeat</keyword>
<dbReference type="Proteomes" id="UP000509510">
    <property type="component" value="Chromosome VI"/>
</dbReference>
<keyword evidence="13" id="KW-1185">Reference proteome</keyword>
<dbReference type="GO" id="GO:0051015">
    <property type="term" value="F:actin filament binding"/>
    <property type="evidence" value="ECO:0007669"/>
    <property type="project" value="TreeGrafter"/>
</dbReference>
<evidence type="ECO:0000256" key="4">
    <source>
        <dbReference type="ARBA" id="ARBA00022737"/>
    </source>
</evidence>
<feature type="repeat" description="WD" evidence="8">
    <location>
        <begin position="184"/>
        <end position="218"/>
    </location>
</feature>
<dbReference type="AlphaFoldDB" id="A0A7H8RGH5"/>
<evidence type="ECO:0000256" key="2">
    <source>
        <dbReference type="ARBA" id="ARBA00022553"/>
    </source>
</evidence>
<reference evidence="13" key="1">
    <citation type="submission" date="2020-06" db="EMBL/GenBank/DDBJ databases">
        <title>A chromosome-scale genome assembly of Talaromyces rugulosus W13939.</title>
        <authorList>
            <person name="Wang B."/>
            <person name="Guo L."/>
            <person name="Ye K."/>
            <person name="Wang L."/>
        </authorList>
    </citation>
    <scope>NUCLEOTIDE SEQUENCE [LARGE SCALE GENOMIC DNA]</scope>
    <source>
        <strain evidence="13">W13939</strain>
    </source>
</reference>
<evidence type="ECO:0000256" key="6">
    <source>
        <dbReference type="ARBA" id="ARBA00023203"/>
    </source>
</evidence>
<dbReference type="InterPro" id="IPR019775">
    <property type="entry name" value="WD40_repeat_CS"/>
</dbReference>
<dbReference type="OrthoDB" id="1850764at2759"/>
<comment type="subunit">
    <text evidence="7">Binds to F-actin.</text>
</comment>
<protein>
    <recommendedName>
        <fullName evidence="9">Coronin</fullName>
    </recommendedName>
</protein>
<dbReference type="PROSITE" id="PS50294">
    <property type="entry name" value="WD_REPEATS_REGION"/>
    <property type="match status" value="2"/>
</dbReference>
<dbReference type="SUPFAM" id="SSF50978">
    <property type="entry name" value="WD40 repeat-like"/>
    <property type="match status" value="1"/>
</dbReference>
<dbReference type="InterPro" id="IPR036322">
    <property type="entry name" value="WD40_repeat_dom_sf"/>
</dbReference>
<evidence type="ECO:0000313" key="13">
    <source>
        <dbReference type="Proteomes" id="UP000509510"/>
    </source>
</evidence>
<dbReference type="Pfam" id="PF16300">
    <property type="entry name" value="WD40_4"/>
    <property type="match status" value="1"/>
</dbReference>
<evidence type="ECO:0000313" key="12">
    <source>
        <dbReference type="EMBL" id="QKX64645.1"/>
    </source>
</evidence>
<dbReference type="InterPro" id="IPR015943">
    <property type="entry name" value="WD40/YVTN_repeat-like_dom_sf"/>
</dbReference>
<dbReference type="Pfam" id="PF08953">
    <property type="entry name" value="DUF1899"/>
    <property type="match status" value="1"/>
</dbReference>
<dbReference type="GeneID" id="55999297"/>
<evidence type="ECO:0000259" key="11">
    <source>
        <dbReference type="SMART" id="SM01166"/>
    </source>
</evidence>
<evidence type="ECO:0000256" key="8">
    <source>
        <dbReference type="PROSITE-ProRule" id="PRU00221"/>
    </source>
</evidence>
<evidence type="ECO:0000256" key="3">
    <source>
        <dbReference type="ARBA" id="ARBA00022574"/>
    </source>
</evidence>
<keyword evidence="5" id="KW-0175">Coiled coil</keyword>
<gene>
    <name evidence="12" type="ORF">TRUGW13939_11821</name>
</gene>
<dbReference type="RefSeq" id="XP_035350818.1">
    <property type="nucleotide sequence ID" value="XM_035494925.1"/>
</dbReference>
<dbReference type="PRINTS" id="PR00320">
    <property type="entry name" value="GPROTEINBRPT"/>
</dbReference>